<accession>G3IGC6</accession>
<dbReference type="InterPro" id="IPR022643">
    <property type="entry name" value="De-COase2_C"/>
</dbReference>
<sequence>MKLKFEEITSVTNPALDKYFPPDSGVRVIADPGRYYVASAFTLAVNIIAKKIVWKEQMGSDDEDESNEQTFMYYVNDGVYGSFNCILYDHSHVKVLLPKHLGINVQWP</sequence>
<dbReference type="GO" id="GO:0005737">
    <property type="term" value="C:cytoplasm"/>
    <property type="evidence" value="ECO:0007669"/>
    <property type="project" value="TreeGrafter"/>
</dbReference>
<dbReference type="InterPro" id="IPR009006">
    <property type="entry name" value="Ala_racemase/Decarboxylase_C"/>
</dbReference>
<dbReference type="GO" id="GO:0033387">
    <property type="term" value="P:putrescine biosynthetic process from arginine, via ornithine"/>
    <property type="evidence" value="ECO:0007669"/>
    <property type="project" value="TreeGrafter"/>
</dbReference>
<proteinExistence type="predicted"/>
<evidence type="ECO:0000259" key="5">
    <source>
        <dbReference type="Pfam" id="PF00278"/>
    </source>
</evidence>
<dbReference type="STRING" id="10029.G3IGC6"/>
<evidence type="ECO:0000313" key="6">
    <source>
        <dbReference type="EMBL" id="EGW11216.1"/>
    </source>
</evidence>
<dbReference type="PANTHER" id="PTHR11482:SF42">
    <property type="entry name" value="ORNITHINE DECARBOXYLASE"/>
    <property type="match status" value="1"/>
</dbReference>
<gene>
    <name evidence="6" type="ORF">I79_022810</name>
</gene>
<keyword evidence="1" id="KW-0210">Decarboxylase</keyword>
<dbReference type="GO" id="GO:0004586">
    <property type="term" value="F:ornithine decarboxylase activity"/>
    <property type="evidence" value="ECO:0007669"/>
    <property type="project" value="UniProtKB-EC"/>
</dbReference>
<reference evidence="7" key="1">
    <citation type="journal article" date="2011" name="Nat. Biotechnol.">
        <title>The genomic sequence of the Chinese hamster ovary (CHO)-K1 cell line.</title>
        <authorList>
            <person name="Xu X."/>
            <person name="Nagarajan H."/>
            <person name="Lewis N.E."/>
            <person name="Pan S."/>
            <person name="Cai Z."/>
            <person name="Liu X."/>
            <person name="Chen W."/>
            <person name="Xie M."/>
            <person name="Wang W."/>
            <person name="Hammond S."/>
            <person name="Andersen M.R."/>
            <person name="Neff N."/>
            <person name="Passarelli B."/>
            <person name="Koh W."/>
            <person name="Fan H.C."/>
            <person name="Wang J."/>
            <person name="Gui Y."/>
            <person name="Lee K.H."/>
            <person name="Betenbaugh M.J."/>
            <person name="Quake S.R."/>
            <person name="Famili I."/>
            <person name="Palsson B.O."/>
            <person name="Wang J."/>
        </authorList>
    </citation>
    <scope>NUCLEOTIDE SEQUENCE [LARGE SCALE GENOMIC DNA]</scope>
    <source>
        <strain evidence="7">CHO K1 cell line</strain>
    </source>
</reference>
<dbReference type="InterPro" id="IPR002433">
    <property type="entry name" value="Orn_de-COase"/>
</dbReference>
<dbReference type="PANTHER" id="PTHR11482">
    <property type="entry name" value="ARGININE/DIAMINOPIMELATE/ORNITHINE DECARBOXYLASE"/>
    <property type="match status" value="1"/>
</dbReference>
<dbReference type="EMBL" id="JH002545">
    <property type="protein sequence ID" value="EGW11216.1"/>
    <property type="molecule type" value="Genomic_DNA"/>
</dbReference>
<name>G3IGC6_CRIGR</name>
<dbReference type="SUPFAM" id="SSF50621">
    <property type="entry name" value="Alanine racemase C-terminal domain-like"/>
    <property type="match status" value="1"/>
</dbReference>
<dbReference type="Proteomes" id="UP000001075">
    <property type="component" value="Unassembled WGS sequence"/>
</dbReference>
<keyword evidence="1" id="KW-0456">Lyase</keyword>
<evidence type="ECO:0000256" key="1">
    <source>
        <dbReference type="ARBA" id="ARBA00022793"/>
    </source>
</evidence>
<comment type="catalytic activity">
    <reaction evidence="4">
        <text>L-ornithine + H(+) = putrescine + CO2</text>
        <dbReference type="Rhea" id="RHEA:22964"/>
        <dbReference type="ChEBI" id="CHEBI:15378"/>
        <dbReference type="ChEBI" id="CHEBI:16526"/>
        <dbReference type="ChEBI" id="CHEBI:46911"/>
        <dbReference type="ChEBI" id="CHEBI:326268"/>
        <dbReference type="EC" id="4.1.1.17"/>
    </reaction>
</comment>
<feature type="domain" description="Orn/DAP/Arg decarboxylase 2 C-terminal" evidence="5">
    <location>
        <begin position="37"/>
        <end position="96"/>
    </location>
</feature>
<evidence type="ECO:0000256" key="2">
    <source>
        <dbReference type="ARBA" id="ARBA00034115"/>
    </source>
</evidence>
<organism evidence="6 7">
    <name type="scientific">Cricetulus griseus</name>
    <name type="common">Chinese hamster</name>
    <name type="synonym">Cricetulus barabensis griseus</name>
    <dbReference type="NCBI Taxonomy" id="10029"/>
    <lineage>
        <taxon>Eukaryota</taxon>
        <taxon>Metazoa</taxon>
        <taxon>Chordata</taxon>
        <taxon>Craniata</taxon>
        <taxon>Vertebrata</taxon>
        <taxon>Euteleostomi</taxon>
        <taxon>Mammalia</taxon>
        <taxon>Eutheria</taxon>
        <taxon>Euarchontoglires</taxon>
        <taxon>Glires</taxon>
        <taxon>Rodentia</taxon>
        <taxon>Myomorpha</taxon>
        <taxon>Muroidea</taxon>
        <taxon>Cricetidae</taxon>
        <taxon>Cricetinae</taxon>
        <taxon>Cricetulus</taxon>
    </lineage>
</organism>
<comment type="pathway">
    <text evidence="2">Amine and polyamine biosynthesis; putrescine biosynthesis via L-ornithine pathway; putrescine from L-ornithine: step 1/1.</text>
</comment>
<evidence type="ECO:0000256" key="4">
    <source>
        <dbReference type="ARBA" id="ARBA00049127"/>
    </source>
</evidence>
<dbReference type="Gene3D" id="2.40.37.10">
    <property type="entry name" value="Lyase, Ornithine Decarboxylase, Chain A, domain 1"/>
    <property type="match status" value="1"/>
</dbReference>
<dbReference type="EC" id="4.1.1.17" evidence="3"/>
<evidence type="ECO:0000313" key="7">
    <source>
        <dbReference type="Proteomes" id="UP000001075"/>
    </source>
</evidence>
<dbReference type="InParanoid" id="G3IGC6"/>
<protein>
    <recommendedName>
        <fullName evidence="3">ornithine decarboxylase</fullName>
        <ecNumber evidence="3">4.1.1.17</ecNumber>
    </recommendedName>
</protein>
<dbReference type="Pfam" id="PF00278">
    <property type="entry name" value="Orn_DAP_Arg_deC"/>
    <property type="match status" value="1"/>
</dbReference>
<evidence type="ECO:0000256" key="3">
    <source>
        <dbReference type="ARBA" id="ARBA00034138"/>
    </source>
</evidence>
<dbReference type="AlphaFoldDB" id="G3IGC6"/>